<dbReference type="AlphaFoldDB" id="A0AAN6RNR0"/>
<reference evidence="2" key="1">
    <citation type="journal article" date="2023" name="Mol. Phylogenet. Evol.">
        <title>Genome-scale phylogeny and comparative genomics of the fungal order Sordariales.</title>
        <authorList>
            <person name="Hensen N."/>
            <person name="Bonometti L."/>
            <person name="Westerberg I."/>
            <person name="Brannstrom I.O."/>
            <person name="Guillou S."/>
            <person name="Cros-Aarteil S."/>
            <person name="Calhoun S."/>
            <person name="Haridas S."/>
            <person name="Kuo A."/>
            <person name="Mondo S."/>
            <person name="Pangilinan J."/>
            <person name="Riley R."/>
            <person name="LaButti K."/>
            <person name="Andreopoulos B."/>
            <person name="Lipzen A."/>
            <person name="Chen C."/>
            <person name="Yan M."/>
            <person name="Daum C."/>
            <person name="Ng V."/>
            <person name="Clum A."/>
            <person name="Steindorff A."/>
            <person name="Ohm R.A."/>
            <person name="Martin F."/>
            <person name="Silar P."/>
            <person name="Natvig D.O."/>
            <person name="Lalanne C."/>
            <person name="Gautier V."/>
            <person name="Ament-Velasquez S.L."/>
            <person name="Kruys A."/>
            <person name="Hutchinson M.I."/>
            <person name="Powell A.J."/>
            <person name="Barry K."/>
            <person name="Miller A.N."/>
            <person name="Grigoriev I.V."/>
            <person name="Debuchy R."/>
            <person name="Gladieux P."/>
            <person name="Hiltunen Thoren M."/>
            <person name="Johannesson H."/>
        </authorList>
    </citation>
    <scope>NUCLEOTIDE SEQUENCE</scope>
    <source>
        <strain evidence="2">CBS 103.79</strain>
    </source>
</reference>
<evidence type="ECO:0000259" key="1">
    <source>
        <dbReference type="Pfam" id="PF01636"/>
    </source>
</evidence>
<proteinExistence type="predicted"/>
<feature type="domain" description="Aminoglycoside phosphotransferase" evidence="1">
    <location>
        <begin position="45"/>
        <end position="218"/>
    </location>
</feature>
<keyword evidence="2" id="KW-0418">Kinase</keyword>
<dbReference type="InterPro" id="IPR002575">
    <property type="entry name" value="Aminoglycoside_PTrfase"/>
</dbReference>
<dbReference type="Proteomes" id="UP001303889">
    <property type="component" value="Unassembled WGS sequence"/>
</dbReference>
<sequence>MEPANAYPKTYKLLDRVFIVEKDKYIKRELTEDEYFRRPNGQVIHPYWVRERIQNEADAITFIRANTDIPVPKCRLYRQGGLLHLETTRIPGIMLDDVAQDKKPTAIDAVTEQINGNILPQLRRLHRRTIGFLDCALPVIPPPRIYRRDRRSWERVIAPETRPFVFCHNDLNNRNILVDPTTFRITGIIDWEFAGYFPSEWELALWPLDWEGGRLLNEQVERRDLALFGLEPEDLRDCLEERP</sequence>
<dbReference type="InterPro" id="IPR051678">
    <property type="entry name" value="AGP_Transferase"/>
</dbReference>
<keyword evidence="2" id="KW-0808">Transferase</keyword>
<dbReference type="CDD" id="cd05120">
    <property type="entry name" value="APH_ChoK_like"/>
    <property type="match status" value="1"/>
</dbReference>
<dbReference type="GO" id="GO:0016301">
    <property type="term" value="F:kinase activity"/>
    <property type="evidence" value="ECO:0007669"/>
    <property type="project" value="UniProtKB-KW"/>
</dbReference>
<dbReference type="SUPFAM" id="SSF56112">
    <property type="entry name" value="Protein kinase-like (PK-like)"/>
    <property type="match status" value="1"/>
</dbReference>
<dbReference type="PANTHER" id="PTHR21310:SF15">
    <property type="entry name" value="AMINOGLYCOSIDE PHOSPHOTRANSFERASE DOMAIN-CONTAINING PROTEIN"/>
    <property type="match status" value="1"/>
</dbReference>
<organism evidence="2 3">
    <name type="scientific">Staphylotrichum tortipilum</name>
    <dbReference type="NCBI Taxonomy" id="2831512"/>
    <lineage>
        <taxon>Eukaryota</taxon>
        <taxon>Fungi</taxon>
        <taxon>Dikarya</taxon>
        <taxon>Ascomycota</taxon>
        <taxon>Pezizomycotina</taxon>
        <taxon>Sordariomycetes</taxon>
        <taxon>Sordariomycetidae</taxon>
        <taxon>Sordariales</taxon>
        <taxon>Chaetomiaceae</taxon>
        <taxon>Staphylotrichum</taxon>
    </lineage>
</organism>
<dbReference type="EMBL" id="MU856381">
    <property type="protein sequence ID" value="KAK3896823.1"/>
    <property type="molecule type" value="Genomic_DNA"/>
</dbReference>
<protein>
    <submittedName>
        <fullName evidence="2">Kinase-like domain-containing protein</fullName>
    </submittedName>
</protein>
<keyword evidence="3" id="KW-1185">Reference proteome</keyword>
<reference evidence="2" key="2">
    <citation type="submission" date="2023-05" db="EMBL/GenBank/DDBJ databases">
        <authorList>
            <consortium name="Lawrence Berkeley National Laboratory"/>
            <person name="Steindorff A."/>
            <person name="Hensen N."/>
            <person name="Bonometti L."/>
            <person name="Westerberg I."/>
            <person name="Brannstrom I.O."/>
            <person name="Guillou S."/>
            <person name="Cros-Aarteil S."/>
            <person name="Calhoun S."/>
            <person name="Haridas S."/>
            <person name="Kuo A."/>
            <person name="Mondo S."/>
            <person name="Pangilinan J."/>
            <person name="Riley R."/>
            <person name="Labutti K."/>
            <person name="Andreopoulos B."/>
            <person name="Lipzen A."/>
            <person name="Chen C."/>
            <person name="Yanf M."/>
            <person name="Daum C."/>
            <person name="Ng V."/>
            <person name="Clum A."/>
            <person name="Ohm R."/>
            <person name="Martin F."/>
            <person name="Silar P."/>
            <person name="Natvig D."/>
            <person name="Lalanne C."/>
            <person name="Gautier V."/>
            <person name="Ament-Velasquez S.L."/>
            <person name="Kruys A."/>
            <person name="Hutchinson M.I."/>
            <person name="Powell A.J."/>
            <person name="Barry K."/>
            <person name="Miller A.N."/>
            <person name="Grigoriev I.V."/>
            <person name="Debuchy R."/>
            <person name="Gladieux P."/>
            <person name="Thoren M.H."/>
            <person name="Johannesson H."/>
        </authorList>
    </citation>
    <scope>NUCLEOTIDE SEQUENCE</scope>
    <source>
        <strain evidence="2">CBS 103.79</strain>
    </source>
</reference>
<accession>A0AAN6RNR0</accession>
<dbReference type="Gene3D" id="3.90.1200.10">
    <property type="match status" value="1"/>
</dbReference>
<gene>
    <name evidence="2" type="ORF">C8A05DRAFT_20286</name>
</gene>
<evidence type="ECO:0000313" key="3">
    <source>
        <dbReference type="Proteomes" id="UP001303889"/>
    </source>
</evidence>
<dbReference type="InterPro" id="IPR011009">
    <property type="entry name" value="Kinase-like_dom_sf"/>
</dbReference>
<name>A0AAN6RNR0_9PEZI</name>
<dbReference type="PANTHER" id="PTHR21310">
    <property type="entry name" value="AMINOGLYCOSIDE PHOSPHOTRANSFERASE-RELATED-RELATED"/>
    <property type="match status" value="1"/>
</dbReference>
<dbReference type="Pfam" id="PF01636">
    <property type="entry name" value="APH"/>
    <property type="match status" value="1"/>
</dbReference>
<evidence type="ECO:0000313" key="2">
    <source>
        <dbReference type="EMBL" id="KAK3896823.1"/>
    </source>
</evidence>
<comment type="caution">
    <text evidence="2">The sequence shown here is derived from an EMBL/GenBank/DDBJ whole genome shotgun (WGS) entry which is preliminary data.</text>
</comment>